<dbReference type="InterPro" id="IPR036322">
    <property type="entry name" value="WD40_repeat_dom_sf"/>
</dbReference>
<proteinExistence type="predicted"/>
<dbReference type="Gene3D" id="2.130.10.10">
    <property type="entry name" value="YVTN repeat-like/Quinoprotein amine dehydrogenase"/>
    <property type="match status" value="1"/>
</dbReference>
<dbReference type="AlphaFoldDB" id="A0AAV8ZDG9"/>
<dbReference type="GO" id="GO:0045503">
    <property type="term" value="F:dynein light chain binding"/>
    <property type="evidence" value="ECO:0007669"/>
    <property type="project" value="TreeGrafter"/>
</dbReference>
<comment type="caution">
    <text evidence="4">The sequence shown here is derived from an EMBL/GenBank/DDBJ whole genome shotgun (WGS) entry which is preliminary data.</text>
</comment>
<name>A0AAV8ZDG9_9CUCU</name>
<reference evidence="4" key="1">
    <citation type="journal article" date="2023" name="Insect Mol. Biol.">
        <title>Genome sequencing provides insights into the evolution of gene families encoding plant cell wall-degrading enzymes in longhorned beetles.</title>
        <authorList>
            <person name="Shin N.R."/>
            <person name="Okamura Y."/>
            <person name="Kirsch R."/>
            <person name="Pauchet Y."/>
        </authorList>
    </citation>
    <scope>NUCLEOTIDE SEQUENCE</scope>
    <source>
        <strain evidence="4">AMC_N1</strain>
    </source>
</reference>
<keyword evidence="1" id="KW-0963">Cytoplasm</keyword>
<dbReference type="InterPro" id="IPR050687">
    <property type="entry name" value="Dynein_IC"/>
</dbReference>
<organism evidence="4 5">
    <name type="scientific">Aromia moschata</name>
    <dbReference type="NCBI Taxonomy" id="1265417"/>
    <lineage>
        <taxon>Eukaryota</taxon>
        <taxon>Metazoa</taxon>
        <taxon>Ecdysozoa</taxon>
        <taxon>Arthropoda</taxon>
        <taxon>Hexapoda</taxon>
        <taxon>Insecta</taxon>
        <taxon>Pterygota</taxon>
        <taxon>Neoptera</taxon>
        <taxon>Endopterygota</taxon>
        <taxon>Coleoptera</taxon>
        <taxon>Polyphaga</taxon>
        <taxon>Cucujiformia</taxon>
        <taxon>Chrysomeloidea</taxon>
        <taxon>Cerambycidae</taxon>
        <taxon>Cerambycinae</taxon>
        <taxon>Callichromatini</taxon>
        <taxon>Aromia</taxon>
    </lineage>
</organism>
<dbReference type="SUPFAM" id="SSF50978">
    <property type="entry name" value="WD40 repeat-like"/>
    <property type="match status" value="1"/>
</dbReference>
<keyword evidence="2" id="KW-0853">WD repeat</keyword>
<keyword evidence="5" id="KW-1185">Reference proteome</keyword>
<protein>
    <submittedName>
        <fullName evidence="4">Uncharacterized protein</fullName>
    </submittedName>
</protein>
<dbReference type="PANTHER" id="PTHR12442:SF45">
    <property type="entry name" value="WD REPEAT PROTEIN"/>
    <property type="match status" value="1"/>
</dbReference>
<evidence type="ECO:0000256" key="3">
    <source>
        <dbReference type="ARBA" id="ARBA00022737"/>
    </source>
</evidence>
<sequence>MTLTNSWDLTFKGIPISKYKTNAMYIHTRRDEYFINARTISVWDTKRNIRNEDFHLKQVPLYSTEVGIGHSDEIISLQPFVNYTERIVHFRAAQTNEICSLDQGGDVILWSLILKQSTMKDGVISSTNWNDVILVKNIRVSLKTIYPDLADLQCTDCVVNSMDSNYIIVSTNYGFIIHHLIKGGRSNVKKFVPGCGDKTRMQKQVCEIFNTKYPDRRISQSTVSRIENKFREFGNVTDIPKSNRKRILDDEQKLDILLDIQDNPHKPTRQVAADNDVTSKSCANCLEPCPFSPNYFLAGFSDGNINLYSRLVEKPLMVLSDKEGQFGKSDIQIIQWSRCRPFIIYTKDVNNTIHIWDLNDSDIYPIYSFPSEKNITCMKLSPLLMDTDIKKSYMITGTEDGYLYLHLLSTEHGQQSCKTYKEHVNTFFKLC</sequence>
<dbReference type="GO" id="GO:0005868">
    <property type="term" value="C:cytoplasmic dynein complex"/>
    <property type="evidence" value="ECO:0007669"/>
    <property type="project" value="TreeGrafter"/>
</dbReference>
<evidence type="ECO:0000256" key="1">
    <source>
        <dbReference type="ARBA" id="ARBA00022490"/>
    </source>
</evidence>
<dbReference type="GO" id="GO:0045504">
    <property type="term" value="F:dynein heavy chain binding"/>
    <property type="evidence" value="ECO:0007669"/>
    <property type="project" value="TreeGrafter"/>
</dbReference>
<evidence type="ECO:0000313" key="4">
    <source>
        <dbReference type="EMBL" id="KAJ8961424.1"/>
    </source>
</evidence>
<gene>
    <name evidence="4" type="ORF">NQ318_014671</name>
</gene>
<dbReference type="GO" id="GO:0010970">
    <property type="term" value="P:transport along microtubule"/>
    <property type="evidence" value="ECO:0007669"/>
    <property type="project" value="TreeGrafter"/>
</dbReference>
<dbReference type="InterPro" id="IPR015943">
    <property type="entry name" value="WD40/YVTN_repeat-like_dom_sf"/>
</dbReference>
<evidence type="ECO:0000256" key="2">
    <source>
        <dbReference type="ARBA" id="ARBA00022574"/>
    </source>
</evidence>
<dbReference type="EMBL" id="JAPWTK010000005">
    <property type="protein sequence ID" value="KAJ8961424.1"/>
    <property type="molecule type" value="Genomic_DNA"/>
</dbReference>
<dbReference type="Proteomes" id="UP001162162">
    <property type="component" value="Unassembled WGS sequence"/>
</dbReference>
<keyword evidence="3" id="KW-0677">Repeat</keyword>
<evidence type="ECO:0000313" key="5">
    <source>
        <dbReference type="Proteomes" id="UP001162162"/>
    </source>
</evidence>
<accession>A0AAV8ZDG9</accession>
<dbReference type="PANTHER" id="PTHR12442">
    <property type="entry name" value="DYNEIN INTERMEDIATE CHAIN"/>
    <property type="match status" value="1"/>
</dbReference>